<feature type="domain" description="Lipid/polyisoprenoid-binding YceI-like" evidence="2">
    <location>
        <begin position="42"/>
        <end position="239"/>
    </location>
</feature>
<dbReference type="OrthoDB" id="951410at2"/>
<feature type="region of interest" description="Disordered" evidence="1">
    <location>
        <begin position="139"/>
        <end position="169"/>
    </location>
</feature>
<evidence type="ECO:0000313" key="3">
    <source>
        <dbReference type="EMBL" id="PRY87031.1"/>
    </source>
</evidence>
<organism evidence="3 4">
    <name type="scientific">Mongoliibacter ruber</name>
    <dbReference type="NCBI Taxonomy" id="1750599"/>
    <lineage>
        <taxon>Bacteria</taxon>
        <taxon>Pseudomonadati</taxon>
        <taxon>Bacteroidota</taxon>
        <taxon>Cytophagia</taxon>
        <taxon>Cytophagales</taxon>
        <taxon>Cyclobacteriaceae</taxon>
        <taxon>Mongoliibacter</taxon>
    </lineage>
</organism>
<feature type="compositionally biased region" description="Polar residues" evidence="1">
    <location>
        <begin position="160"/>
        <end position="169"/>
    </location>
</feature>
<dbReference type="Proteomes" id="UP000238157">
    <property type="component" value="Unassembled WGS sequence"/>
</dbReference>
<dbReference type="Pfam" id="PF04264">
    <property type="entry name" value="YceI"/>
    <property type="match status" value="1"/>
</dbReference>
<comment type="caution">
    <text evidence="3">The sequence shown here is derived from an EMBL/GenBank/DDBJ whole genome shotgun (WGS) entry which is preliminary data.</text>
</comment>
<dbReference type="InterPro" id="IPR036761">
    <property type="entry name" value="TTHA0802/YceI-like_sf"/>
</dbReference>
<dbReference type="PANTHER" id="PTHR34406">
    <property type="entry name" value="PROTEIN YCEI"/>
    <property type="match status" value="1"/>
</dbReference>
<feature type="compositionally biased region" description="Acidic residues" evidence="1">
    <location>
        <begin position="140"/>
        <end position="149"/>
    </location>
</feature>
<dbReference type="EMBL" id="PVTR01000007">
    <property type="protein sequence ID" value="PRY87031.1"/>
    <property type="molecule type" value="Genomic_DNA"/>
</dbReference>
<dbReference type="SUPFAM" id="SSF101874">
    <property type="entry name" value="YceI-like"/>
    <property type="match status" value="1"/>
</dbReference>
<keyword evidence="4" id="KW-1185">Reference proteome</keyword>
<proteinExistence type="predicted"/>
<dbReference type="Gene3D" id="2.40.128.110">
    <property type="entry name" value="Lipid/polyisoprenoid-binding, YceI-like"/>
    <property type="match status" value="1"/>
</dbReference>
<accession>A0A2T0WJZ7</accession>
<dbReference type="PANTHER" id="PTHR34406:SF1">
    <property type="entry name" value="PROTEIN YCEI"/>
    <property type="match status" value="1"/>
</dbReference>
<dbReference type="PROSITE" id="PS51257">
    <property type="entry name" value="PROKAR_LIPOPROTEIN"/>
    <property type="match status" value="1"/>
</dbReference>
<dbReference type="AlphaFoldDB" id="A0A2T0WJZ7"/>
<sequence>MKLLQQTGLFLASALMIVACGPGGNTVETREAEEVGEASGMTLSVDASTSKINWRGYKPSGQHYGYIPMKTGEVMVEGESLTGAKFVFDITALEIEDLEKGSENYGKLSGHLQSDDFFDAANHPEATFELTKVEPFSAGEIEDNDEFETDNTPKKDSELAQGSPTHWISGNLTMRGTTKNIKFPAVVDVSNGGVTAKAGFNIDRTNWGLMYGDESSATDKAKDQFIYNTVSVEFDIKANQ</sequence>
<evidence type="ECO:0000313" key="4">
    <source>
        <dbReference type="Proteomes" id="UP000238157"/>
    </source>
</evidence>
<evidence type="ECO:0000256" key="1">
    <source>
        <dbReference type="SAM" id="MobiDB-lite"/>
    </source>
</evidence>
<dbReference type="InterPro" id="IPR007372">
    <property type="entry name" value="Lipid/polyisoprenoid-bd_YceI"/>
</dbReference>
<dbReference type="RefSeq" id="WP_106134057.1">
    <property type="nucleotide sequence ID" value="NZ_PVTR01000007.1"/>
</dbReference>
<evidence type="ECO:0000259" key="2">
    <source>
        <dbReference type="SMART" id="SM00867"/>
    </source>
</evidence>
<gene>
    <name evidence="3" type="ORF">CLW00_107100</name>
</gene>
<dbReference type="SMART" id="SM00867">
    <property type="entry name" value="YceI"/>
    <property type="match status" value="1"/>
</dbReference>
<name>A0A2T0WJZ7_9BACT</name>
<protein>
    <submittedName>
        <fullName evidence="3">YceI-like domain-containing protein</fullName>
    </submittedName>
</protein>
<reference evidence="3 4" key="1">
    <citation type="submission" date="2018-03" db="EMBL/GenBank/DDBJ databases">
        <title>Genomic Encyclopedia of Archaeal and Bacterial Type Strains, Phase II (KMG-II): from individual species to whole genera.</title>
        <authorList>
            <person name="Goeker M."/>
        </authorList>
    </citation>
    <scope>NUCLEOTIDE SEQUENCE [LARGE SCALE GENOMIC DNA]</scope>
    <source>
        <strain evidence="3 4">DSM 27929</strain>
    </source>
</reference>